<protein>
    <submittedName>
        <fullName evidence="2">Uncharacterized protein</fullName>
    </submittedName>
</protein>
<proteinExistence type="predicted"/>
<dbReference type="Proteomes" id="UP000007319">
    <property type="component" value="Chromosome"/>
</dbReference>
<feature type="compositionally biased region" description="Pro residues" evidence="1">
    <location>
        <begin position="13"/>
        <end position="23"/>
    </location>
</feature>
<evidence type="ECO:0000313" key="3">
    <source>
        <dbReference type="Proteomes" id="UP000007319"/>
    </source>
</evidence>
<sequence>MRSGGAGERRRQPSPPTGTPAPMLPDRRCLWRELYPMRPIRI</sequence>
<name>A0A9P1NMP9_9PROT</name>
<evidence type="ECO:0000313" key="2">
    <source>
        <dbReference type="EMBL" id="CCC98968.1"/>
    </source>
</evidence>
<evidence type="ECO:0000256" key="1">
    <source>
        <dbReference type="SAM" id="MobiDB-lite"/>
    </source>
</evidence>
<feature type="region of interest" description="Disordered" evidence="1">
    <location>
        <begin position="1"/>
        <end position="27"/>
    </location>
</feature>
<gene>
    <name evidence="2" type="ORF">AZOBR_180038</name>
</gene>
<dbReference type="AlphaFoldDB" id="A0A9P1NMP9"/>
<dbReference type="KEGG" id="abs:AZOBR_180038"/>
<accession>A0A9P1NMP9</accession>
<reference evidence="2 3" key="1">
    <citation type="journal article" date="2011" name="PLoS Genet.">
        <title>Azospirillum genomes reveal transition of bacteria from aquatic to terrestrial environments.</title>
        <authorList>
            <person name="Wisniewski-Dye F."/>
            <person name="Borziak K."/>
            <person name="Khalsa-Moyers G."/>
            <person name="Alexandre G."/>
            <person name="Sukharnikov L.O."/>
            <person name="Wuichet K."/>
            <person name="Hurst G.B."/>
            <person name="McDonald W.H."/>
            <person name="Robertson J.S."/>
            <person name="Barbe V."/>
            <person name="Calteau A."/>
            <person name="Rouy Z."/>
            <person name="Mangenot S."/>
            <person name="Prigent-Combaret C."/>
            <person name="Normand P."/>
            <person name="Boyer M."/>
            <person name="Siguier P."/>
            <person name="Dessaux Y."/>
            <person name="Elmerich C."/>
            <person name="Condemine G."/>
            <person name="Krishnen G."/>
            <person name="Kennedy I."/>
            <person name="Paterson A.H."/>
            <person name="Gonzalez V."/>
            <person name="Mavingui P."/>
            <person name="Zhulin I.B."/>
        </authorList>
    </citation>
    <scope>NUCLEOTIDE SEQUENCE [LARGE SCALE GENOMIC DNA]</scope>
    <source>
        <strain evidence="2 3">Sp245</strain>
    </source>
</reference>
<keyword evidence="3" id="KW-1185">Reference proteome</keyword>
<organism evidence="2 3">
    <name type="scientific">Azospirillum baldaniorum</name>
    <dbReference type="NCBI Taxonomy" id="1064539"/>
    <lineage>
        <taxon>Bacteria</taxon>
        <taxon>Pseudomonadati</taxon>
        <taxon>Pseudomonadota</taxon>
        <taxon>Alphaproteobacteria</taxon>
        <taxon>Rhodospirillales</taxon>
        <taxon>Azospirillaceae</taxon>
        <taxon>Azospirillum</taxon>
    </lineage>
</organism>
<dbReference type="EMBL" id="HE577327">
    <property type="protein sequence ID" value="CCC98968.1"/>
    <property type="molecule type" value="Genomic_DNA"/>
</dbReference>